<organism evidence="2 3">
    <name type="scientific">Flavivirga rizhaonensis</name>
    <dbReference type="NCBI Taxonomy" id="2559571"/>
    <lineage>
        <taxon>Bacteria</taxon>
        <taxon>Pseudomonadati</taxon>
        <taxon>Bacteroidota</taxon>
        <taxon>Flavobacteriia</taxon>
        <taxon>Flavobacteriales</taxon>
        <taxon>Flavobacteriaceae</taxon>
        <taxon>Flavivirga</taxon>
    </lineage>
</organism>
<sequence length="232" mass="26452">MKKILFAISMIFCFMNMQCSDDDTNNVDSDNLLIGSWVEPTYDGEEITYKRANALPEKDYGILFKENGSFVERSSGWCGTPPLSFFDSNGEWTLTDKLVTITQEQYPINYAWRIVSLTKNKLVVKIELTEQEKDHRKLMDLFNEIYQLSTSISCTNANDWTFTAYGSKACGGPQGFIAYSTQIDTVGFLQKVKEYTNLEHAYNIKWNIVSTCDLPAQPKEVTCENGLPVLKY</sequence>
<dbReference type="RefSeq" id="WP_135877265.1">
    <property type="nucleotide sequence ID" value="NZ_SRSO01000013.1"/>
</dbReference>
<dbReference type="Proteomes" id="UP000307602">
    <property type="component" value="Unassembled WGS sequence"/>
</dbReference>
<proteinExistence type="predicted"/>
<evidence type="ECO:0000313" key="3">
    <source>
        <dbReference type="Proteomes" id="UP000307602"/>
    </source>
</evidence>
<dbReference type="AlphaFoldDB" id="A0A4S1DWI1"/>
<comment type="caution">
    <text evidence="2">The sequence shown here is derived from an EMBL/GenBank/DDBJ whole genome shotgun (WGS) entry which is preliminary data.</text>
</comment>
<dbReference type="EMBL" id="SRSO01000013">
    <property type="protein sequence ID" value="TGV02496.1"/>
    <property type="molecule type" value="Genomic_DNA"/>
</dbReference>
<name>A0A4S1DWI1_9FLAO</name>
<feature type="domain" description="Lipocalin-like" evidence="1">
    <location>
        <begin position="38"/>
        <end position="124"/>
    </location>
</feature>
<reference evidence="2 3" key="1">
    <citation type="submission" date="2019-04" db="EMBL/GenBank/DDBJ databases">
        <authorList>
            <person name="Liu A."/>
        </authorList>
    </citation>
    <scope>NUCLEOTIDE SEQUENCE [LARGE SCALE GENOMIC DNA]</scope>
    <source>
        <strain evidence="2 3">RZ03</strain>
    </source>
</reference>
<dbReference type="InterPro" id="IPR024311">
    <property type="entry name" value="Lipocalin-like"/>
</dbReference>
<protein>
    <recommendedName>
        <fullName evidence="1">Lipocalin-like domain-containing protein</fullName>
    </recommendedName>
</protein>
<accession>A0A4S1DWI1</accession>
<gene>
    <name evidence="2" type="ORF">EM932_11130</name>
</gene>
<dbReference type="Pfam" id="PF13648">
    <property type="entry name" value="Lipocalin_4"/>
    <property type="match status" value="1"/>
</dbReference>
<evidence type="ECO:0000259" key="1">
    <source>
        <dbReference type="Pfam" id="PF13648"/>
    </source>
</evidence>
<dbReference type="OrthoDB" id="5526158at2"/>
<keyword evidence="3" id="KW-1185">Reference proteome</keyword>
<evidence type="ECO:0000313" key="2">
    <source>
        <dbReference type="EMBL" id="TGV02496.1"/>
    </source>
</evidence>